<comment type="caution">
    <text evidence="1">The sequence shown here is derived from an EMBL/GenBank/DDBJ whole genome shotgun (WGS) entry which is preliminary data.</text>
</comment>
<reference evidence="1 2" key="1">
    <citation type="journal article" date="2019" name="J. Hered.">
        <title>An Improved Genome Assembly for Drosophila navojoa, the Basal Species in the mojavensis Cluster.</title>
        <authorList>
            <person name="Vanderlinde T."/>
            <person name="Dupim E.G."/>
            <person name="Nazario-Yepiz N.O."/>
            <person name="Carvalho A.B."/>
        </authorList>
    </citation>
    <scope>NUCLEOTIDE SEQUENCE [LARGE SCALE GENOMIC DNA]</scope>
    <source>
        <strain evidence="1">Navoj_Jal97</strain>
        <tissue evidence="1">Whole organism</tissue>
    </source>
</reference>
<dbReference type="EMBL" id="LSRL02000420">
    <property type="protein sequence ID" value="TDG41058.1"/>
    <property type="molecule type" value="Genomic_DNA"/>
</dbReference>
<evidence type="ECO:0000313" key="1">
    <source>
        <dbReference type="EMBL" id="TDG41058.1"/>
    </source>
</evidence>
<gene>
    <name evidence="1" type="ORF">AWZ03_012511</name>
</gene>
<organism evidence="1 2">
    <name type="scientific">Drosophila navojoa</name>
    <name type="common">Fruit fly</name>
    <dbReference type="NCBI Taxonomy" id="7232"/>
    <lineage>
        <taxon>Eukaryota</taxon>
        <taxon>Metazoa</taxon>
        <taxon>Ecdysozoa</taxon>
        <taxon>Arthropoda</taxon>
        <taxon>Hexapoda</taxon>
        <taxon>Insecta</taxon>
        <taxon>Pterygota</taxon>
        <taxon>Neoptera</taxon>
        <taxon>Endopterygota</taxon>
        <taxon>Diptera</taxon>
        <taxon>Brachycera</taxon>
        <taxon>Muscomorpha</taxon>
        <taxon>Ephydroidea</taxon>
        <taxon>Drosophilidae</taxon>
        <taxon>Drosophila</taxon>
    </lineage>
</organism>
<dbReference type="AlphaFoldDB" id="A0A484AXC9"/>
<proteinExistence type="predicted"/>
<name>A0A484AXC9_DRONA</name>
<protein>
    <submittedName>
        <fullName evidence="1">Uncharacterized protein</fullName>
    </submittedName>
</protein>
<accession>A0A484AXC9</accession>
<keyword evidence="2" id="KW-1185">Reference proteome</keyword>
<evidence type="ECO:0000313" key="2">
    <source>
        <dbReference type="Proteomes" id="UP000295192"/>
    </source>
</evidence>
<sequence length="108" mass="12013">MTLAFLNLSSNVNAHGNQCMHCKDKYKPCKVTSRFLKILRKVDEKKLVKKTADDPADPNLDNCLHPGYKLIDTLNFTICSGSSDGLYGASGTAIVQYSTRDMLSEKRL</sequence>
<dbReference type="Proteomes" id="UP000295192">
    <property type="component" value="Unassembled WGS sequence"/>
</dbReference>